<comment type="caution">
    <text evidence="3">The sequence shown here is derived from an EMBL/GenBank/DDBJ whole genome shotgun (WGS) entry which is preliminary data.</text>
</comment>
<dbReference type="EMBL" id="JACEIK010000766">
    <property type="protein sequence ID" value="MCD7461933.1"/>
    <property type="molecule type" value="Genomic_DNA"/>
</dbReference>
<feature type="compositionally biased region" description="Pro residues" evidence="2">
    <location>
        <begin position="1"/>
        <end position="10"/>
    </location>
</feature>
<sequence>MAPSPSPAAQPPIIASPAAKPPLTPVKPLPPSALPTAKPLTVNGLVYCKSCNSYGVPTLINASRLPGASVKLVCYNGKNSIVRSAMTDQNGEYRITPKSLSGADIGKCKVYLVKSPNPSCNVPTNFNCGKTGALLKHVAPPKPPIVTPAAAVPIQPPMCDIYGVEPFIFEASSKMPCP</sequence>
<organism evidence="3 4">
    <name type="scientific">Datura stramonium</name>
    <name type="common">Jimsonweed</name>
    <name type="synonym">Common thornapple</name>
    <dbReference type="NCBI Taxonomy" id="4076"/>
    <lineage>
        <taxon>Eukaryota</taxon>
        <taxon>Viridiplantae</taxon>
        <taxon>Streptophyta</taxon>
        <taxon>Embryophyta</taxon>
        <taxon>Tracheophyta</taxon>
        <taxon>Spermatophyta</taxon>
        <taxon>Magnoliopsida</taxon>
        <taxon>eudicotyledons</taxon>
        <taxon>Gunneridae</taxon>
        <taxon>Pentapetalae</taxon>
        <taxon>asterids</taxon>
        <taxon>lamiids</taxon>
        <taxon>Solanales</taxon>
        <taxon>Solanaceae</taxon>
        <taxon>Solanoideae</taxon>
        <taxon>Datureae</taxon>
        <taxon>Datura</taxon>
    </lineage>
</organism>
<evidence type="ECO:0000313" key="4">
    <source>
        <dbReference type="Proteomes" id="UP000823775"/>
    </source>
</evidence>
<dbReference type="InterPro" id="IPR003882">
    <property type="entry name" value="Pistil_extensin"/>
</dbReference>
<dbReference type="Proteomes" id="UP000823775">
    <property type="component" value="Unassembled WGS sequence"/>
</dbReference>
<keyword evidence="4" id="KW-1185">Reference proteome</keyword>
<name>A0ABS8SSQ2_DATST</name>
<dbReference type="PANTHER" id="PTHR33470">
    <property type="entry name" value="OS01G0164075 PROTEIN"/>
    <property type="match status" value="1"/>
</dbReference>
<dbReference type="PANTHER" id="PTHR33470:SF30">
    <property type="entry name" value="PISTIL-SPECIFIC EXTENSIN-LIKE PROTEIN"/>
    <property type="match status" value="1"/>
</dbReference>
<protein>
    <recommendedName>
        <fullName evidence="5">Pistil-specific extensin-like protein</fullName>
    </recommendedName>
</protein>
<dbReference type="PRINTS" id="PR01218">
    <property type="entry name" value="PSTLEXTENSIN"/>
</dbReference>
<keyword evidence="1" id="KW-0732">Signal</keyword>
<feature type="region of interest" description="Disordered" evidence="2">
    <location>
        <begin position="1"/>
        <end position="27"/>
    </location>
</feature>
<evidence type="ECO:0000313" key="3">
    <source>
        <dbReference type="EMBL" id="MCD7461933.1"/>
    </source>
</evidence>
<proteinExistence type="predicted"/>
<accession>A0ABS8SSQ2</accession>
<dbReference type="Pfam" id="PF01190">
    <property type="entry name" value="Pollen_Ole_e_1"/>
    <property type="match status" value="1"/>
</dbReference>
<evidence type="ECO:0000256" key="1">
    <source>
        <dbReference type="ARBA" id="ARBA00022729"/>
    </source>
</evidence>
<evidence type="ECO:0008006" key="5">
    <source>
        <dbReference type="Google" id="ProtNLM"/>
    </source>
</evidence>
<reference evidence="3 4" key="1">
    <citation type="journal article" date="2021" name="BMC Genomics">
        <title>Datura genome reveals duplications of psychoactive alkaloid biosynthetic genes and high mutation rate following tissue culture.</title>
        <authorList>
            <person name="Rajewski A."/>
            <person name="Carter-House D."/>
            <person name="Stajich J."/>
            <person name="Litt A."/>
        </authorList>
    </citation>
    <scope>NUCLEOTIDE SEQUENCE [LARGE SCALE GENOMIC DNA]</scope>
    <source>
        <strain evidence="3">AR-01</strain>
    </source>
</reference>
<evidence type="ECO:0000256" key="2">
    <source>
        <dbReference type="SAM" id="MobiDB-lite"/>
    </source>
</evidence>
<gene>
    <name evidence="3" type="ORF">HAX54_047418</name>
</gene>